<evidence type="ECO:0000256" key="2">
    <source>
        <dbReference type="ARBA" id="ARBA00022908"/>
    </source>
</evidence>
<dbReference type="RefSeq" id="WP_031570368.1">
    <property type="nucleotide sequence ID" value="NZ_CP075038.1"/>
</dbReference>
<evidence type="ECO:0000259" key="5">
    <source>
        <dbReference type="PROSITE" id="PS51898"/>
    </source>
</evidence>
<sequence>MKLEILIDQFIAYRQALGEIWLDKCTPRAFGRFMGSDVELEDVTPENVNAFLAGKGTMTQTWHIKLSGLKSFYQYVISRGLADTAPLPLISPARPAAFEPYIYPEAELMSLFQAARTVAWARTLYAGDLHLILLLIYSSGLRVSELISLNRGDVDLDECMLKVRQSKFGKTRLVPFSPQLRDKLSAVEARNKNAEGCISFFVSPSGNRICTYTLQNYFRRLRNDCGITRHDGARYEPRIHDLRHSFAVHRLTSWYQNGDDVQLLLPHLSVYLGHIHLRATQVYLSMTPELLGEACRRFEDYALGGNDD</sequence>
<dbReference type="Gene3D" id="1.10.443.10">
    <property type="entry name" value="Intergrase catalytic core"/>
    <property type="match status" value="1"/>
</dbReference>
<dbReference type="InterPro" id="IPR050090">
    <property type="entry name" value="Tyrosine_recombinase_XerCD"/>
</dbReference>
<dbReference type="SUPFAM" id="SSF56349">
    <property type="entry name" value="DNA breaking-rejoining enzymes"/>
    <property type="match status" value="1"/>
</dbReference>
<reference evidence="6" key="2">
    <citation type="journal article" date="2015" name="Genome Announc.">
        <title>Draft Genome Sequence of Salmonella enterica subsp. enterica Serovar Give, Isolated from an Imported Chili Powder Product.</title>
        <authorList>
            <person name="Wang H."/>
            <person name="Chen Y."/>
            <person name="Ayers S."/>
            <person name="Melka D."/>
            <person name="Laasri A."/>
            <person name="Payne J.S."/>
            <person name="Zheng J."/>
            <person name="Son I."/>
            <person name="Timme R."/>
            <person name="Kastanis G."/>
            <person name="Hammack T.S."/>
            <person name="Strain E."/>
            <person name="Allard M.W."/>
            <person name="Evans P.S."/>
            <person name="Brown E.W."/>
        </authorList>
    </citation>
    <scope>NUCLEOTIDE SEQUENCE</scope>
    <source>
        <plasmid evidence="6">pCFSAN012622</plasmid>
    </source>
</reference>
<proteinExistence type="inferred from homology"/>
<protein>
    <submittedName>
        <fullName evidence="6">Tyrosine-type recombinase/integrase</fullName>
    </submittedName>
</protein>
<dbReference type="Pfam" id="PF00589">
    <property type="entry name" value="Phage_integrase"/>
    <property type="match status" value="1"/>
</dbReference>
<dbReference type="InterPro" id="IPR002104">
    <property type="entry name" value="Integrase_catalytic"/>
</dbReference>
<keyword evidence="3" id="KW-0238">DNA-binding</keyword>
<dbReference type="GO" id="GO:0015074">
    <property type="term" value="P:DNA integration"/>
    <property type="evidence" value="ECO:0007669"/>
    <property type="project" value="UniProtKB-KW"/>
</dbReference>
<dbReference type="PROSITE" id="PS51898">
    <property type="entry name" value="TYR_RECOMBINASE"/>
    <property type="match status" value="1"/>
</dbReference>
<evidence type="ECO:0000256" key="3">
    <source>
        <dbReference type="ARBA" id="ARBA00023125"/>
    </source>
</evidence>
<dbReference type="InterPro" id="IPR011010">
    <property type="entry name" value="DNA_brk_join_enz"/>
</dbReference>
<evidence type="ECO:0000256" key="4">
    <source>
        <dbReference type="ARBA" id="ARBA00023172"/>
    </source>
</evidence>
<dbReference type="PANTHER" id="PTHR30349:SF41">
    <property type="entry name" value="INTEGRASE_RECOMBINASE PROTEIN MJ0367-RELATED"/>
    <property type="match status" value="1"/>
</dbReference>
<dbReference type="GO" id="GO:0006310">
    <property type="term" value="P:DNA recombination"/>
    <property type="evidence" value="ECO:0007669"/>
    <property type="project" value="UniProtKB-KW"/>
</dbReference>
<comment type="similarity">
    <text evidence="1">Belongs to the 'phage' integrase family.</text>
</comment>
<dbReference type="GO" id="GO:0003677">
    <property type="term" value="F:DNA binding"/>
    <property type="evidence" value="ECO:0007669"/>
    <property type="project" value="UniProtKB-KW"/>
</dbReference>
<accession>A0A8E7KCU3</accession>
<keyword evidence="6" id="KW-0614">Plasmid</keyword>
<reference evidence="6" key="1">
    <citation type="submission" date="2014-06" db="EMBL/GenBank/DDBJ databases">
        <authorList>
            <person name="Strain E.A."/>
            <person name="Allard M.W."/>
            <person name="Payne J.S."/>
            <person name="Evans P.S."/>
            <person name="Timme R."/>
        </authorList>
    </citation>
    <scope>NUCLEOTIDE SEQUENCE</scope>
    <source>
        <plasmid evidence="6">pCFSAN012622</plasmid>
    </source>
</reference>
<keyword evidence="4" id="KW-0233">DNA recombination</keyword>
<keyword evidence="2" id="KW-0229">DNA integration</keyword>
<geneLocation type="plasmid" evidence="6">
    <name>pCFSAN012622</name>
</geneLocation>
<organism evidence="6">
    <name type="scientific">Salmonella enterica subsp. enterica serovar Give</name>
    <dbReference type="NCBI Taxonomy" id="46626"/>
    <lineage>
        <taxon>Bacteria</taxon>
        <taxon>Pseudomonadati</taxon>
        <taxon>Pseudomonadota</taxon>
        <taxon>Gammaproteobacteria</taxon>
        <taxon>Enterobacterales</taxon>
        <taxon>Enterobacteriaceae</taxon>
        <taxon>Salmonella</taxon>
    </lineage>
</organism>
<evidence type="ECO:0000313" key="6">
    <source>
        <dbReference type="EMBL" id="QVY01307.1"/>
    </source>
</evidence>
<gene>
    <name evidence="6" type="ORF">GJ28_22810</name>
</gene>
<dbReference type="InterPro" id="IPR013762">
    <property type="entry name" value="Integrase-like_cat_sf"/>
</dbReference>
<name>A0A8E7KCU3_SALET</name>
<feature type="domain" description="Tyr recombinase" evidence="5">
    <location>
        <begin position="97"/>
        <end position="296"/>
    </location>
</feature>
<evidence type="ECO:0000256" key="1">
    <source>
        <dbReference type="ARBA" id="ARBA00008857"/>
    </source>
</evidence>
<reference evidence="6" key="3">
    <citation type="submission" date="2021-05" db="EMBL/GenBank/DDBJ databases">
        <title>Whole genome PacBio Sequel sequence of Salmonella enterica subsp. enterica.</title>
        <authorList>
            <person name="Hoffmann M."/>
            <person name="Balkey M."/>
            <person name="Luo Y."/>
        </authorList>
    </citation>
    <scope>NUCLEOTIDE SEQUENCE</scope>
    <source>
        <plasmid evidence="6">pCFSAN012622</plasmid>
    </source>
</reference>
<dbReference type="PANTHER" id="PTHR30349">
    <property type="entry name" value="PHAGE INTEGRASE-RELATED"/>
    <property type="match status" value="1"/>
</dbReference>
<dbReference type="EMBL" id="CP075038">
    <property type="protein sequence ID" value="QVY01307.1"/>
    <property type="molecule type" value="Genomic_DNA"/>
</dbReference>
<dbReference type="AlphaFoldDB" id="A0A8E7KCU3"/>